<protein>
    <submittedName>
        <fullName evidence="3">Uncharacterized protein</fullName>
    </submittedName>
</protein>
<feature type="coiled-coil region" evidence="1">
    <location>
        <begin position="349"/>
        <end position="383"/>
    </location>
</feature>
<dbReference type="AlphaFoldDB" id="A0AAX4KSS0"/>
<dbReference type="Proteomes" id="UP001358614">
    <property type="component" value="Chromosome 2"/>
</dbReference>
<evidence type="ECO:0000313" key="3">
    <source>
        <dbReference type="EMBL" id="WWD08333.1"/>
    </source>
</evidence>
<dbReference type="RefSeq" id="XP_066086300.1">
    <property type="nucleotide sequence ID" value="XM_066230203.1"/>
</dbReference>
<evidence type="ECO:0000256" key="1">
    <source>
        <dbReference type="SAM" id="Coils"/>
    </source>
</evidence>
<evidence type="ECO:0000313" key="4">
    <source>
        <dbReference type="Proteomes" id="UP001358614"/>
    </source>
</evidence>
<feature type="region of interest" description="Disordered" evidence="2">
    <location>
        <begin position="438"/>
        <end position="480"/>
    </location>
</feature>
<feature type="compositionally biased region" description="Basic and acidic residues" evidence="2">
    <location>
        <begin position="451"/>
        <end position="464"/>
    </location>
</feature>
<dbReference type="GeneID" id="91105245"/>
<keyword evidence="1" id="KW-0175">Coiled coil</keyword>
<accession>A0AAX4KSS0</accession>
<proteinExistence type="predicted"/>
<dbReference type="KEGG" id="ker:91105245"/>
<organism evidence="3 4">
    <name type="scientific">Kwoniella europaea PYCC6329</name>
    <dbReference type="NCBI Taxonomy" id="1423913"/>
    <lineage>
        <taxon>Eukaryota</taxon>
        <taxon>Fungi</taxon>
        <taxon>Dikarya</taxon>
        <taxon>Basidiomycota</taxon>
        <taxon>Agaricomycotina</taxon>
        <taxon>Tremellomycetes</taxon>
        <taxon>Tremellales</taxon>
        <taxon>Cryptococcaceae</taxon>
        <taxon>Kwoniella</taxon>
    </lineage>
</organism>
<feature type="compositionally biased region" description="Basic and acidic residues" evidence="2">
    <location>
        <begin position="471"/>
        <end position="480"/>
    </location>
</feature>
<feature type="region of interest" description="Disordered" evidence="2">
    <location>
        <begin position="1"/>
        <end position="23"/>
    </location>
</feature>
<feature type="coiled-coil region" evidence="1">
    <location>
        <begin position="258"/>
        <end position="285"/>
    </location>
</feature>
<sequence length="480" mass="54955">MTKNGSTLSLSLANPPSTTEKWSNIGTGVRHFPPSNFERTIPQGDHTTNFDNRSFGYPPIGVHSTPTAHAEVQPNTLSTAVGKGKTFEGLASDSAKTLGFTEGDTNVVVDDMSGQKSYDRYRRRNAQPAIPPIPLSPAEAGLMSENERSMERNNSNNPFLPENIRRGVQHQHPHRYQYPQPGSFGHEDWYYITPHDGNGSDKSTQLGEIELDGHPNDNIQTYEYSKVGTFPSTENGKDNLAITDEHPGAVHLRQPTYVSGLESEIDNLRTKLSSLTEDYDKMCDRKEHYKGEYHQTHTDLTKSNERIEHLRKGAREFREMYEQACEISQRNYTSWSESQSNVLHLNGKIRSLLSDQETMQNRIERLESDKVRLYADNHALRSEMKGLDEQISTYRDGSYQDGLRIAEEKKYSESLQTKVRELEDYIYRNRSGLRDRSQIQREGYERSMYGKGEDEKDYRYEVREPTQAQHDQADQADRSD</sequence>
<keyword evidence="4" id="KW-1185">Reference proteome</keyword>
<dbReference type="EMBL" id="CP144090">
    <property type="protein sequence ID" value="WWD08333.1"/>
    <property type="molecule type" value="Genomic_DNA"/>
</dbReference>
<gene>
    <name evidence="3" type="ORF">V865_006444</name>
</gene>
<evidence type="ECO:0000256" key="2">
    <source>
        <dbReference type="SAM" id="MobiDB-lite"/>
    </source>
</evidence>
<reference evidence="3 4" key="1">
    <citation type="submission" date="2024-01" db="EMBL/GenBank/DDBJ databases">
        <title>Comparative genomics of Cryptococcus and Kwoniella reveals pathogenesis evolution and contrasting modes of karyotype evolution via chromosome fusion or intercentromeric recombination.</title>
        <authorList>
            <person name="Coelho M.A."/>
            <person name="David-Palma M."/>
            <person name="Shea T."/>
            <person name="Bowers K."/>
            <person name="McGinley-Smith S."/>
            <person name="Mohammad A.W."/>
            <person name="Gnirke A."/>
            <person name="Yurkov A.M."/>
            <person name="Nowrousian M."/>
            <person name="Sun S."/>
            <person name="Cuomo C.A."/>
            <person name="Heitman J."/>
        </authorList>
    </citation>
    <scope>NUCLEOTIDE SEQUENCE [LARGE SCALE GENOMIC DNA]</scope>
    <source>
        <strain evidence="3 4">PYCC6329</strain>
    </source>
</reference>
<name>A0AAX4KSS0_9TREE</name>